<comment type="caution">
    <text evidence="5">The sequence shown here is derived from an EMBL/GenBank/DDBJ whole genome shotgun (WGS) entry which is preliminary data.</text>
</comment>
<feature type="domain" description="HTH tetR-type" evidence="4">
    <location>
        <begin position="6"/>
        <end position="66"/>
    </location>
</feature>
<dbReference type="Gene3D" id="1.10.357.10">
    <property type="entry name" value="Tetracycline Repressor, domain 2"/>
    <property type="match status" value="1"/>
</dbReference>
<dbReference type="InterPro" id="IPR009057">
    <property type="entry name" value="Homeodomain-like_sf"/>
</dbReference>
<keyword evidence="1" id="KW-0678">Repressor</keyword>
<dbReference type="PANTHER" id="PTHR43479:SF11">
    <property type="entry name" value="ACREF_ENVCD OPERON REPRESSOR-RELATED"/>
    <property type="match status" value="1"/>
</dbReference>
<dbReference type="Proteomes" id="UP000460949">
    <property type="component" value="Unassembled WGS sequence"/>
</dbReference>
<name>A0A845DPJ7_9BACI</name>
<dbReference type="InterPro" id="IPR050624">
    <property type="entry name" value="HTH-type_Tx_Regulator"/>
</dbReference>
<dbReference type="Pfam" id="PF00440">
    <property type="entry name" value="TetR_N"/>
    <property type="match status" value="1"/>
</dbReference>
<evidence type="ECO:0000256" key="2">
    <source>
        <dbReference type="ARBA" id="ARBA00023125"/>
    </source>
</evidence>
<dbReference type="EMBL" id="WMET01000001">
    <property type="protein sequence ID" value="MYL19353.1"/>
    <property type="molecule type" value="Genomic_DNA"/>
</dbReference>
<evidence type="ECO:0000313" key="5">
    <source>
        <dbReference type="EMBL" id="MYL19353.1"/>
    </source>
</evidence>
<dbReference type="InterPro" id="IPR001647">
    <property type="entry name" value="HTH_TetR"/>
</dbReference>
<evidence type="ECO:0000256" key="3">
    <source>
        <dbReference type="PROSITE-ProRule" id="PRU00335"/>
    </source>
</evidence>
<dbReference type="GO" id="GO:0003677">
    <property type="term" value="F:DNA binding"/>
    <property type="evidence" value="ECO:0007669"/>
    <property type="project" value="UniProtKB-UniRule"/>
</dbReference>
<protein>
    <submittedName>
        <fullName evidence="5">TetR family transcriptional regulator</fullName>
    </submittedName>
</protein>
<gene>
    <name evidence="5" type="ORF">GLW04_05580</name>
</gene>
<dbReference type="PANTHER" id="PTHR43479">
    <property type="entry name" value="ACREF/ENVCD OPERON REPRESSOR-RELATED"/>
    <property type="match status" value="1"/>
</dbReference>
<dbReference type="PRINTS" id="PR00455">
    <property type="entry name" value="HTHTETR"/>
</dbReference>
<dbReference type="RefSeq" id="WP_160835749.1">
    <property type="nucleotide sequence ID" value="NZ_WMET01000001.1"/>
</dbReference>
<feature type="DNA-binding region" description="H-T-H motif" evidence="3">
    <location>
        <begin position="29"/>
        <end position="48"/>
    </location>
</feature>
<sequence>MGRKRILTKDEILTVTGKVLRNGGIQEVHFKKIAAELQVSRSTIYEYFKNKEELILSYMRAMMDEMNRKIDEVPPDLPPNEKLKQLLHIFLEHADTYHIDQMIHELQTSDKQVALFYKTEVHKDLMKTHQLMGTWIEEARAAGIWTTDVSSALISDVIFHSILFSNREKIGPDEMTRQLFHMMEHGLSRDKE</sequence>
<dbReference type="AlphaFoldDB" id="A0A845DPJ7"/>
<evidence type="ECO:0000259" key="4">
    <source>
        <dbReference type="PROSITE" id="PS50977"/>
    </source>
</evidence>
<reference evidence="5 6" key="1">
    <citation type="submission" date="2019-11" db="EMBL/GenBank/DDBJ databases">
        <title>Genome sequences of 17 halophilic strains isolated from different environments.</title>
        <authorList>
            <person name="Furrow R.E."/>
        </authorList>
    </citation>
    <scope>NUCLEOTIDE SEQUENCE [LARGE SCALE GENOMIC DNA]</scope>
    <source>
        <strain evidence="5 6">22511_23_Filter</strain>
    </source>
</reference>
<organism evidence="5 6">
    <name type="scientific">Halobacillus litoralis</name>
    <dbReference type="NCBI Taxonomy" id="45668"/>
    <lineage>
        <taxon>Bacteria</taxon>
        <taxon>Bacillati</taxon>
        <taxon>Bacillota</taxon>
        <taxon>Bacilli</taxon>
        <taxon>Bacillales</taxon>
        <taxon>Bacillaceae</taxon>
        <taxon>Halobacillus</taxon>
    </lineage>
</organism>
<dbReference type="SUPFAM" id="SSF46689">
    <property type="entry name" value="Homeodomain-like"/>
    <property type="match status" value="1"/>
</dbReference>
<evidence type="ECO:0000256" key="1">
    <source>
        <dbReference type="ARBA" id="ARBA00022491"/>
    </source>
</evidence>
<proteinExistence type="predicted"/>
<keyword evidence="2 3" id="KW-0238">DNA-binding</keyword>
<accession>A0A845DPJ7</accession>
<dbReference type="PROSITE" id="PS50977">
    <property type="entry name" value="HTH_TETR_2"/>
    <property type="match status" value="1"/>
</dbReference>
<evidence type="ECO:0000313" key="6">
    <source>
        <dbReference type="Proteomes" id="UP000460949"/>
    </source>
</evidence>
<dbReference type="Gene3D" id="1.10.10.60">
    <property type="entry name" value="Homeodomain-like"/>
    <property type="match status" value="1"/>
</dbReference>